<dbReference type="InterPro" id="IPR003156">
    <property type="entry name" value="DHHA1_dom"/>
</dbReference>
<evidence type="ECO:0000256" key="3">
    <source>
        <dbReference type="ARBA" id="ARBA00022722"/>
    </source>
</evidence>
<dbReference type="Pfam" id="PF17768">
    <property type="entry name" value="RecJ_OB"/>
    <property type="match status" value="1"/>
</dbReference>
<evidence type="ECO:0000313" key="11">
    <source>
        <dbReference type="Proteomes" id="UP000195455"/>
    </source>
</evidence>
<accession>A0A1Y3UI37</accession>
<organism evidence="10 11">
    <name type="scientific">Anaerotignum lactatifermentans</name>
    <dbReference type="NCBI Taxonomy" id="160404"/>
    <lineage>
        <taxon>Bacteria</taxon>
        <taxon>Bacillati</taxon>
        <taxon>Bacillota</taxon>
        <taxon>Clostridia</taxon>
        <taxon>Lachnospirales</taxon>
        <taxon>Anaerotignaceae</taxon>
        <taxon>Anaerotignum</taxon>
    </lineage>
</organism>
<dbReference type="Gene3D" id="3.10.310.30">
    <property type="match status" value="1"/>
</dbReference>
<dbReference type="EMBL" id="NFHM01000003">
    <property type="protein sequence ID" value="OUN45040.1"/>
    <property type="molecule type" value="Genomic_DNA"/>
</dbReference>
<evidence type="ECO:0000259" key="8">
    <source>
        <dbReference type="Pfam" id="PF02272"/>
    </source>
</evidence>
<keyword evidence="3" id="KW-0540">Nuclease</keyword>
<dbReference type="Pfam" id="PF01368">
    <property type="entry name" value="DHH"/>
    <property type="match status" value="1"/>
</dbReference>
<dbReference type="SUPFAM" id="SSF64182">
    <property type="entry name" value="DHH phosphoesterases"/>
    <property type="match status" value="1"/>
</dbReference>
<dbReference type="Gene3D" id="3.90.1640.30">
    <property type="match status" value="1"/>
</dbReference>
<evidence type="ECO:0000256" key="4">
    <source>
        <dbReference type="ARBA" id="ARBA00022801"/>
    </source>
</evidence>
<evidence type="ECO:0000313" key="10">
    <source>
        <dbReference type="EMBL" id="OUN45040.1"/>
    </source>
</evidence>
<feature type="domain" description="RecJ OB" evidence="9">
    <location>
        <begin position="474"/>
        <end position="596"/>
    </location>
</feature>
<protein>
    <recommendedName>
        <fullName evidence="2">Single-stranded-DNA-specific exonuclease RecJ</fullName>
    </recommendedName>
</protein>
<dbReference type="InterPro" id="IPR051673">
    <property type="entry name" value="SSDNA_exonuclease_RecJ"/>
</dbReference>
<feature type="coiled-coil region" evidence="6">
    <location>
        <begin position="328"/>
        <end position="356"/>
    </location>
</feature>
<dbReference type="Proteomes" id="UP000195455">
    <property type="component" value="Unassembled WGS sequence"/>
</dbReference>
<evidence type="ECO:0000256" key="1">
    <source>
        <dbReference type="ARBA" id="ARBA00005915"/>
    </source>
</evidence>
<dbReference type="InterPro" id="IPR004610">
    <property type="entry name" value="RecJ"/>
</dbReference>
<comment type="caution">
    <text evidence="10">The sequence shown here is derived from an EMBL/GenBank/DDBJ whole genome shotgun (WGS) entry which is preliminary data.</text>
</comment>
<reference evidence="11" key="1">
    <citation type="submission" date="2017-04" db="EMBL/GenBank/DDBJ databases">
        <title>Function of individual gut microbiota members based on whole genome sequencing of pure cultures obtained from chicken caecum.</title>
        <authorList>
            <person name="Medvecky M."/>
            <person name="Cejkova D."/>
            <person name="Polansky O."/>
            <person name="Karasova D."/>
            <person name="Kubasova T."/>
            <person name="Cizek A."/>
            <person name="Rychlik I."/>
        </authorList>
    </citation>
    <scope>NUCLEOTIDE SEQUENCE [LARGE SCALE GENOMIC DNA]</scope>
    <source>
        <strain evidence="11">An75</strain>
    </source>
</reference>
<keyword evidence="4" id="KW-0378">Hydrolase</keyword>
<dbReference type="GO" id="GO:0006310">
    <property type="term" value="P:DNA recombination"/>
    <property type="evidence" value="ECO:0007669"/>
    <property type="project" value="InterPro"/>
</dbReference>
<proteinExistence type="inferred from homology"/>
<dbReference type="GO" id="GO:0003676">
    <property type="term" value="F:nucleic acid binding"/>
    <property type="evidence" value="ECO:0007669"/>
    <property type="project" value="InterPro"/>
</dbReference>
<dbReference type="InterPro" id="IPR041122">
    <property type="entry name" value="RecJ_OB"/>
</dbReference>
<evidence type="ECO:0000256" key="2">
    <source>
        <dbReference type="ARBA" id="ARBA00019841"/>
    </source>
</evidence>
<comment type="similarity">
    <text evidence="1">Belongs to the RecJ family.</text>
</comment>
<dbReference type="NCBIfam" id="TIGR00644">
    <property type="entry name" value="recJ"/>
    <property type="match status" value="1"/>
</dbReference>
<dbReference type="Pfam" id="PF02272">
    <property type="entry name" value="DHHA1"/>
    <property type="match status" value="1"/>
</dbReference>
<feature type="domain" description="DHHA1" evidence="8">
    <location>
        <begin position="366"/>
        <end position="455"/>
    </location>
</feature>
<dbReference type="GO" id="GO:0006281">
    <property type="term" value="P:DNA repair"/>
    <property type="evidence" value="ECO:0007669"/>
    <property type="project" value="InterPro"/>
</dbReference>
<evidence type="ECO:0000259" key="9">
    <source>
        <dbReference type="Pfam" id="PF17768"/>
    </source>
</evidence>
<evidence type="ECO:0000256" key="6">
    <source>
        <dbReference type="SAM" id="Coils"/>
    </source>
</evidence>
<dbReference type="PANTHER" id="PTHR30255:SF2">
    <property type="entry name" value="SINGLE-STRANDED-DNA-SPECIFIC EXONUCLEASE RECJ"/>
    <property type="match status" value="1"/>
</dbReference>
<dbReference type="InterPro" id="IPR038763">
    <property type="entry name" value="DHH_sf"/>
</dbReference>
<feature type="domain" description="DDH" evidence="7">
    <location>
        <begin position="86"/>
        <end position="246"/>
    </location>
</feature>
<sequence length="601" mass="67550">MMREKRRIAMKRWQLKRTKVDIGAMAADMGIQQATAAVLANRKLLSRKQTHDFLYPDISSLHNGLEMQDMEKGLDLITMAIKKGKKIAVYGDYDVDGVMSTTILSRTIEKCGGEVTYYVPHRQQEGYGLNNKAVEQLANEGVGVLFTCDNGIATMGEVALAKELGMEVVILDHHEPAFTEGKEGAWRDILPSGDAVIDPKRRDCEYPFPFLCAAGISYKFALLLLGRFGYSGDPLEKELLCFAAVATVCDIVDLLDENRTIVKLGLQEIQHTTNVGLRVLLEETGLADKQVTEYHLGFVVGPCINATGRLESGRIAVELFRETDVDKARAIARHLMQLNEERKEMTTQAVERLTEQLDQQETPLEKVLVLYDGEIHESIAGIVAGRIKDKYYHPTILITKAEEGAKGSARSIEGYHIFEALYNCRELFTRFGGHAMAAGLSLPHENIPILRQRLNVECKLTEQDMTPVLRIEKILDFSQIHMKLAEELKGLAPFGKENPSPLFATQHVWVERIRLVGKNKDMMQLTLREDASRMVLSAVDFNGLENLRGILKELYPAEDCDKIIQYGKLPMALDFVYSIDINSYNGRQSVQLVIRDFRVSK</sequence>
<keyword evidence="6" id="KW-0175">Coiled coil</keyword>
<keyword evidence="5 10" id="KW-0269">Exonuclease</keyword>
<dbReference type="InterPro" id="IPR001667">
    <property type="entry name" value="DDH_dom"/>
</dbReference>
<evidence type="ECO:0000259" key="7">
    <source>
        <dbReference type="Pfam" id="PF01368"/>
    </source>
</evidence>
<dbReference type="PANTHER" id="PTHR30255">
    <property type="entry name" value="SINGLE-STRANDED-DNA-SPECIFIC EXONUCLEASE RECJ"/>
    <property type="match status" value="1"/>
</dbReference>
<dbReference type="AlphaFoldDB" id="A0A1Y3UI37"/>
<gene>
    <name evidence="10" type="ORF">B5G26_03530</name>
</gene>
<dbReference type="GO" id="GO:0008409">
    <property type="term" value="F:5'-3' exonuclease activity"/>
    <property type="evidence" value="ECO:0007669"/>
    <property type="project" value="InterPro"/>
</dbReference>
<evidence type="ECO:0000256" key="5">
    <source>
        <dbReference type="ARBA" id="ARBA00022839"/>
    </source>
</evidence>
<name>A0A1Y3UI37_9FIRM</name>